<proteinExistence type="predicted"/>
<dbReference type="PANTHER" id="PTHR36456">
    <property type="entry name" value="UPF0232 PROTEIN SCO3875"/>
    <property type="match status" value="1"/>
</dbReference>
<dbReference type="EMBL" id="CP101497">
    <property type="protein sequence ID" value="UTT63495.1"/>
    <property type="molecule type" value="Genomic_DNA"/>
</dbReference>
<keyword evidence="3" id="KW-1185">Reference proteome</keyword>
<protein>
    <submittedName>
        <fullName evidence="2">DciA family protein</fullName>
    </submittedName>
</protein>
<gene>
    <name evidence="2" type="ORF">NNL39_05170</name>
</gene>
<dbReference type="Pfam" id="PF05258">
    <property type="entry name" value="DciA"/>
    <property type="match status" value="1"/>
</dbReference>
<reference evidence="2" key="1">
    <citation type="submission" date="2022-07" db="EMBL/GenBank/DDBJ databases">
        <title>Taxonomic analysis of Microcella humidisoli nov. sp., isolated from riverside soil.</title>
        <authorList>
            <person name="Molina K.M."/>
            <person name="Kim S.B."/>
        </authorList>
    </citation>
    <scope>NUCLEOTIDE SEQUENCE</scope>
    <source>
        <strain evidence="2">MMS21-STM10</strain>
    </source>
</reference>
<feature type="region of interest" description="Disordered" evidence="1">
    <location>
        <begin position="32"/>
        <end position="55"/>
    </location>
</feature>
<dbReference type="PANTHER" id="PTHR36456:SF1">
    <property type="entry name" value="UPF0232 PROTEIN SCO3875"/>
    <property type="match status" value="1"/>
</dbReference>
<evidence type="ECO:0000313" key="2">
    <source>
        <dbReference type="EMBL" id="UTT63495.1"/>
    </source>
</evidence>
<dbReference type="InterPro" id="IPR007922">
    <property type="entry name" value="DciA-like"/>
</dbReference>
<evidence type="ECO:0000256" key="1">
    <source>
        <dbReference type="SAM" id="MobiDB-lite"/>
    </source>
</evidence>
<feature type="region of interest" description="Disordered" evidence="1">
    <location>
        <begin position="145"/>
        <end position="169"/>
    </location>
</feature>
<organism evidence="2 3">
    <name type="scientific">Microcella humidisoli</name>
    <dbReference type="NCBI Taxonomy" id="2963406"/>
    <lineage>
        <taxon>Bacteria</taxon>
        <taxon>Bacillati</taxon>
        <taxon>Actinomycetota</taxon>
        <taxon>Actinomycetes</taxon>
        <taxon>Micrococcales</taxon>
        <taxon>Microbacteriaceae</taxon>
        <taxon>Microcella</taxon>
    </lineage>
</organism>
<dbReference type="Proteomes" id="UP001060039">
    <property type="component" value="Chromosome"/>
</dbReference>
<accession>A0ABY5FYU3</accession>
<sequence>MSEADDRDPTESEASAVYRRLRRVFGDPALRSSDARKRATRIPGDSAPFGLGRDPSGLGDVLESMTRTLGWSSPLARGELLTAWPELVGVDIAAHSEPAGIDEGVLTVQCDSTAWATQLRIMRAEILTTILRRYPDAQVTSIRFSGPGAPSWKRGPRSVPGRGPRDTYG</sequence>
<evidence type="ECO:0000313" key="3">
    <source>
        <dbReference type="Proteomes" id="UP001060039"/>
    </source>
</evidence>
<name>A0ABY5FYU3_9MICO</name>
<dbReference type="RefSeq" id="WP_255160625.1">
    <property type="nucleotide sequence ID" value="NZ_CP101497.1"/>
</dbReference>